<accession>A0A7S0WN95</accession>
<evidence type="ECO:0000256" key="5">
    <source>
        <dbReference type="ARBA" id="ARBA00023136"/>
    </source>
</evidence>
<organism evidence="7">
    <name type="scientific">Pyramimonas obovata</name>
    <dbReference type="NCBI Taxonomy" id="1411642"/>
    <lineage>
        <taxon>Eukaryota</taxon>
        <taxon>Viridiplantae</taxon>
        <taxon>Chlorophyta</taxon>
        <taxon>Pyramimonadophyceae</taxon>
        <taxon>Pyramimonadales</taxon>
        <taxon>Pyramimonadaceae</taxon>
        <taxon>Pyramimonas</taxon>
        <taxon>Pyramimonas incertae sedis</taxon>
    </lineage>
</organism>
<evidence type="ECO:0000256" key="4">
    <source>
        <dbReference type="ARBA" id="ARBA00022989"/>
    </source>
</evidence>
<dbReference type="GO" id="GO:0005789">
    <property type="term" value="C:endoplasmic reticulum membrane"/>
    <property type="evidence" value="ECO:0007669"/>
    <property type="project" value="TreeGrafter"/>
</dbReference>
<dbReference type="PANTHER" id="PTHR13144">
    <property type="entry name" value="TEX261 PROTEIN"/>
    <property type="match status" value="1"/>
</dbReference>
<dbReference type="AlphaFoldDB" id="A0A7S0WN95"/>
<evidence type="ECO:0000256" key="2">
    <source>
        <dbReference type="ARBA" id="ARBA00008096"/>
    </source>
</evidence>
<evidence type="ECO:0000256" key="3">
    <source>
        <dbReference type="ARBA" id="ARBA00022692"/>
    </source>
</evidence>
<proteinExistence type="inferred from homology"/>
<feature type="transmembrane region" description="Helical" evidence="6">
    <location>
        <begin position="98"/>
        <end position="114"/>
    </location>
</feature>
<dbReference type="GO" id="GO:0097020">
    <property type="term" value="F:COPII receptor activity"/>
    <property type="evidence" value="ECO:0007669"/>
    <property type="project" value="InterPro"/>
</dbReference>
<dbReference type="EMBL" id="HBFA01024127">
    <property type="protein sequence ID" value="CAD8674507.1"/>
    <property type="molecule type" value="Transcribed_RNA"/>
</dbReference>
<feature type="transmembrane region" description="Helical" evidence="6">
    <location>
        <begin position="12"/>
        <end position="33"/>
    </location>
</feature>
<keyword evidence="3 6" id="KW-0812">Transmembrane</keyword>
<evidence type="ECO:0000256" key="6">
    <source>
        <dbReference type="SAM" id="Phobius"/>
    </source>
</evidence>
<dbReference type="GO" id="GO:0000139">
    <property type="term" value="C:Golgi membrane"/>
    <property type="evidence" value="ECO:0007669"/>
    <property type="project" value="TreeGrafter"/>
</dbReference>
<keyword evidence="5 6" id="KW-0472">Membrane</keyword>
<evidence type="ECO:0008006" key="8">
    <source>
        <dbReference type="Google" id="ProtNLM"/>
    </source>
</evidence>
<gene>
    <name evidence="7" type="ORF">POBO1169_LOCUS12280</name>
</gene>
<keyword evidence="4 6" id="KW-1133">Transmembrane helix</keyword>
<dbReference type="InterPro" id="IPR007277">
    <property type="entry name" value="Svp26/Tex261"/>
</dbReference>
<reference evidence="7" key="1">
    <citation type="submission" date="2021-01" db="EMBL/GenBank/DDBJ databases">
        <authorList>
            <person name="Corre E."/>
            <person name="Pelletier E."/>
            <person name="Niang G."/>
            <person name="Scheremetjew M."/>
            <person name="Finn R."/>
            <person name="Kale V."/>
            <person name="Holt S."/>
            <person name="Cochrane G."/>
            <person name="Meng A."/>
            <person name="Brown T."/>
            <person name="Cohen L."/>
        </authorList>
    </citation>
    <scope>NUCLEOTIDE SEQUENCE</scope>
    <source>
        <strain evidence="7">CCMP722</strain>
    </source>
</reference>
<comment type="subcellular location">
    <subcellularLocation>
        <location evidence="1">Membrane</location>
        <topology evidence="1">Multi-pass membrane protein</topology>
    </subcellularLocation>
</comment>
<dbReference type="GO" id="GO:0030134">
    <property type="term" value="C:COPII-coated ER to Golgi transport vesicle"/>
    <property type="evidence" value="ECO:0007669"/>
    <property type="project" value="TreeGrafter"/>
</dbReference>
<dbReference type="Pfam" id="PF04148">
    <property type="entry name" value="Erv26"/>
    <property type="match status" value="1"/>
</dbReference>
<dbReference type="GO" id="GO:0006888">
    <property type="term" value="P:endoplasmic reticulum to Golgi vesicle-mediated transport"/>
    <property type="evidence" value="ECO:0007669"/>
    <property type="project" value="InterPro"/>
</dbReference>
<sequence length="229" mass="25068">MENMLSLLVVYAGGYTFLVFLAVCMATGLYYLAELVEEYTTFTKKVITYAVYGIVGVHVLLLVVDRLPFLCIASGVAAHGAYFTLLKKFPFISLTSPEFLASCALLALNHYMWLKHFMQQYYTVEYVMGFFLICVWLVPFGFFISLAANESVLPMSGGGAAYGSSSDQGSWGGGGGVQEFPADGAPPAGKTKGGLLSFMKFVKSKGERVLPQVMPQMGIQRNKDYSRTL</sequence>
<feature type="transmembrane region" description="Helical" evidence="6">
    <location>
        <begin position="126"/>
        <end position="148"/>
    </location>
</feature>
<comment type="similarity">
    <text evidence="2">Belongs to the SVP26 family.</text>
</comment>
<feature type="transmembrane region" description="Helical" evidence="6">
    <location>
        <begin position="67"/>
        <end position="86"/>
    </location>
</feature>
<name>A0A7S0WN95_9CHLO</name>
<evidence type="ECO:0000313" key="7">
    <source>
        <dbReference type="EMBL" id="CAD8674507.1"/>
    </source>
</evidence>
<dbReference type="PANTHER" id="PTHR13144:SF0">
    <property type="entry name" value="PROTEIN TEX261"/>
    <property type="match status" value="1"/>
</dbReference>
<feature type="transmembrane region" description="Helical" evidence="6">
    <location>
        <begin position="45"/>
        <end position="61"/>
    </location>
</feature>
<protein>
    <recommendedName>
        <fullName evidence="8">Protein TEX261</fullName>
    </recommendedName>
</protein>
<evidence type="ECO:0000256" key="1">
    <source>
        <dbReference type="ARBA" id="ARBA00004141"/>
    </source>
</evidence>